<evidence type="ECO:0000256" key="1">
    <source>
        <dbReference type="ARBA" id="ARBA00010638"/>
    </source>
</evidence>
<dbReference type="InterPro" id="IPR002698">
    <property type="entry name" value="FTHF_cligase"/>
</dbReference>
<keyword evidence="3 4" id="KW-0067">ATP-binding</keyword>
<keyword evidence="6" id="KW-1185">Reference proteome</keyword>
<dbReference type="Pfam" id="PF01812">
    <property type="entry name" value="5-FTHF_cyc-lig"/>
    <property type="match status" value="1"/>
</dbReference>
<dbReference type="RefSeq" id="WP_171783600.1">
    <property type="nucleotide sequence ID" value="NZ_BAAAML010000006.1"/>
</dbReference>
<comment type="similarity">
    <text evidence="1 4">Belongs to the 5-formyltetrahydrofolate cyclo-ligase family.</text>
</comment>
<name>A0ABX2A3L1_9MICO</name>
<dbReference type="Proteomes" id="UP000757540">
    <property type="component" value="Unassembled WGS sequence"/>
</dbReference>
<dbReference type="GO" id="GO:0030272">
    <property type="term" value="F:5-formyltetrahydrofolate cyclo-ligase activity"/>
    <property type="evidence" value="ECO:0007669"/>
    <property type="project" value="UniProtKB-EC"/>
</dbReference>
<gene>
    <name evidence="5" type="ORF">HDG69_001959</name>
</gene>
<organism evidence="5 6">
    <name type="scientific">Isoptericola halotolerans</name>
    <dbReference type="NCBI Taxonomy" id="300560"/>
    <lineage>
        <taxon>Bacteria</taxon>
        <taxon>Bacillati</taxon>
        <taxon>Actinomycetota</taxon>
        <taxon>Actinomycetes</taxon>
        <taxon>Micrococcales</taxon>
        <taxon>Promicromonosporaceae</taxon>
        <taxon>Isoptericola</taxon>
    </lineage>
</organism>
<dbReference type="SUPFAM" id="SSF100950">
    <property type="entry name" value="NagB/RpiA/CoA transferase-like"/>
    <property type="match status" value="1"/>
</dbReference>
<dbReference type="EC" id="6.3.3.2" evidence="4"/>
<comment type="cofactor">
    <cofactor evidence="4">
        <name>Mg(2+)</name>
        <dbReference type="ChEBI" id="CHEBI:18420"/>
    </cofactor>
</comment>
<keyword evidence="2 4" id="KW-0547">Nucleotide-binding</keyword>
<keyword evidence="4" id="KW-0479">Metal-binding</keyword>
<reference evidence="5 6" key="1">
    <citation type="submission" date="2020-05" db="EMBL/GenBank/DDBJ databases">
        <title>Genomic Encyclopedia of Type Strains, Phase III (KMG-III): the genomes of soil and plant-associated and newly described type strains.</title>
        <authorList>
            <person name="Whitman W."/>
        </authorList>
    </citation>
    <scope>NUCLEOTIDE SEQUENCE [LARGE SCALE GENOMIC DNA]</scope>
    <source>
        <strain evidence="5 6">KCTC 19046</strain>
    </source>
</reference>
<dbReference type="PIRSF" id="PIRSF006806">
    <property type="entry name" value="FTHF_cligase"/>
    <property type="match status" value="1"/>
</dbReference>
<evidence type="ECO:0000256" key="3">
    <source>
        <dbReference type="ARBA" id="ARBA00022840"/>
    </source>
</evidence>
<dbReference type="InterPro" id="IPR037171">
    <property type="entry name" value="NagB/RpiA_transferase-like"/>
</dbReference>
<dbReference type="PANTHER" id="PTHR23407">
    <property type="entry name" value="ATPASE INHIBITOR/5-FORMYLTETRAHYDROFOLATE CYCLO-LIGASE"/>
    <property type="match status" value="1"/>
</dbReference>
<keyword evidence="4" id="KW-0460">Magnesium</keyword>
<dbReference type="EMBL" id="JABEZU010000002">
    <property type="protein sequence ID" value="NOV97384.1"/>
    <property type="molecule type" value="Genomic_DNA"/>
</dbReference>
<evidence type="ECO:0000313" key="5">
    <source>
        <dbReference type="EMBL" id="NOV97384.1"/>
    </source>
</evidence>
<dbReference type="InterPro" id="IPR024185">
    <property type="entry name" value="FTHF_cligase-like_sf"/>
</dbReference>
<keyword evidence="5" id="KW-0436">Ligase</keyword>
<protein>
    <recommendedName>
        <fullName evidence="4">5-formyltetrahydrofolate cyclo-ligase</fullName>
        <ecNumber evidence="4">6.3.3.2</ecNumber>
    </recommendedName>
</protein>
<dbReference type="PANTHER" id="PTHR23407:SF1">
    <property type="entry name" value="5-FORMYLTETRAHYDROFOLATE CYCLO-LIGASE"/>
    <property type="match status" value="1"/>
</dbReference>
<comment type="catalytic activity">
    <reaction evidence="4">
        <text>(6S)-5-formyl-5,6,7,8-tetrahydrofolate + ATP = (6R)-5,10-methenyltetrahydrofolate + ADP + phosphate</text>
        <dbReference type="Rhea" id="RHEA:10488"/>
        <dbReference type="ChEBI" id="CHEBI:30616"/>
        <dbReference type="ChEBI" id="CHEBI:43474"/>
        <dbReference type="ChEBI" id="CHEBI:57455"/>
        <dbReference type="ChEBI" id="CHEBI:57457"/>
        <dbReference type="ChEBI" id="CHEBI:456216"/>
        <dbReference type="EC" id="6.3.3.2"/>
    </reaction>
</comment>
<sequence>MHGDLKASTARQPYPVVAGMEPEDAKDELRRAIRHHRTERSQRLRDEAARSLADVVAEIPAVKEAAVVVAYAARPTEPCTLPLLDLLAARGARILLPVLGAGLARDWADYTGPDDLLERAPGRPPEPGGPNLGAEVISAADVVIAPALAVDTAGTRLGQGGGWYDRVLKQVRPGVQSIATVFPEELYDADERPLPILEHDVAVQAVATPGGWLPLPAR</sequence>
<comment type="caution">
    <text evidence="5">The sequence shown here is derived from an EMBL/GenBank/DDBJ whole genome shotgun (WGS) entry which is preliminary data.</text>
</comment>
<evidence type="ECO:0000256" key="4">
    <source>
        <dbReference type="RuleBase" id="RU361279"/>
    </source>
</evidence>
<accession>A0ABX2A3L1</accession>
<evidence type="ECO:0000256" key="2">
    <source>
        <dbReference type="ARBA" id="ARBA00022741"/>
    </source>
</evidence>
<dbReference type="Gene3D" id="3.40.50.10420">
    <property type="entry name" value="NagB/RpiA/CoA transferase-like"/>
    <property type="match status" value="1"/>
</dbReference>
<dbReference type="NCBIfam" id="TIGR02727">
    <property type="entry name" value="MTHFS_bact"/>
    <property type="match status" value="1"/>
</dbReference>
<evidence type="ECO:0000313" key="6">
    <source>
        <dbReference type="Proteomes" id="UP000757540"/>
    </source>
</evidence>
<proteinExistence type="inferred from homology"/>